<evidence type="ECO:0000313" key="3">
    <source>
        <dbReference type="Proteomes" id="UP000436138"/>
    </source>
</evidence>
<sequence>MADRDPQVVLAGWAVHVPGRTAAELPGSPQEPACSAADAKLVLGRKGLLGKEPATRLALCAVHRALGLPAGRAPGAVDQAAGTAVVVASNLGNAETVCAMVSDMREGGGAAVSVLDAPNASSNIIASSIAIRYGFTGPNLAVCSGATAGLDAVQLATRLLRAGRARRAVVVGVEPADPVARGLEALRPDGGALTEGAGCVLLGVPGAWPGRAAVTIGSVERHGERPATAEPGVGSRYGADGVIGLAVAAERLAGGQVAGPLTVACGDREDSWAGVTARRFEPIGSMA</sequence>
<dbReference type="Pfam" id="PF00109">
    <property type="entry name" value="ketoacyl-synt"/>
    <property type="match status" value="1"/>
</dbReference>
<gene>
    <name evidence="2" type="ORF">GQF42_27895</name>
</gene>
<dbReference type="SUPFAM" id="SSF53901">
    <property type="entry name" value="Thiolase-like"/>
    <property type="match status" value="1"/>
</dbReference>
<evidence type="ECO:0000313" key="2">
    <source>
        <dbReference type="EMBL" id="QHA06595.1"/>
    </source>
</evidence>
<reference evidence="2 3" key="1">
    <citation type="submission" date="2019-12" db="EMBL/GenBank/DDBJ databases">
        <title>Streptomyces sp. strain T44 isolated from rhizosphere soil of Broussonetia papyrifera.</title>
        <authorList>
            <person name="Mo P."/>
        </authorList>
    </citation>
    <scope>NUCLEOTIDE SEQUENCE [LARGE SCALE GENOMIC DNA]</scope>
    <source>
        <strain evidence="2 3">T44</strain>
    </source>
</reference>
<feature type="domain" description="Beta-ketoacyl synthase-like N-terminal" evidence="1">
    <location>
        <begin position="53"/>
        <end position="174"/>
    </location>
</feature>
<organism evidence="2 3">
    <name type="scientific">Streptomyces broussonetiae</name>
    <dbReference type="NCBI Taxonomy" id="2686304"/>
    <lineage>
        <taxon>Bacteria</taxon>
        <taxon>Bacillati</taxon>
        <taxon>Actinomycetota</taxon>
        <taxon>Actinomycetes</taxon>
        <taxon>Kitasatosporales</taxon>
        <taxon>Streptomycetaceae</taxon>
        <taxon>Streptomyces</taxon>
    </lineage>
</organism>
<dbReference type="GO" id="GO:0016747">
    <property type="term" value="F:acyltransferase activity, transferring groups other than amino-acyl groups"/>
    <property type="evidence" value="ECO:0007669"/>
    <property type="project" value="UniProtKB-ARBA"/>
</dbReference>
<dbReference type="AlphaFoldDB" id="A0A6I6NCC9"/>
<dbReference type="Gene3D" id="3.40.47.10">
    <property type="match status" value="1"/>
</dbReference>
<accession>A0A6I6NCC9</accession>
<evidence type="ECO:0000259" key="1">
    <source>
        <dbReference type="Pfam" id="PF00109"/>
    </source>
</evidence>
<dbReference type="RefSeq" id="WP_158924316.1">
    <property type="nucleotide sequence ID" value="NZ_CP047020.1"/>
</dbReference>
<dbReference type="InterPro" id="IPR016039">
    <property type="entry name" value="Thiolase-like"/>
</dbReference>
<keyword evidence="3" id="KW-1185">Reference proteome</keyword>
<protein>
    <submittedName>
        <fullName evidence="2">Beta-ketoacyl synthase</fullName>
    </submittedName>
</protein>
<proteinExistence type="predicted"/>
<dbReference type="InterPro" id="IPR014030">
    <property type="entry name" value="Ketoacyl_synth_N"/>
</dbReference>
<dbReference type="Proteomes" id="UP000436138">
    <property type="component" value="Chromosome"/>
</dbReference>
<dbReference type="KEGG" id="sbro:GQF42_27895"/>
<dbReference type="EMBL" id="CP047020">
    <property type="protein sequence ID" value="QHA06595.1"/>
    <property type="molecule type" value="Genomic_DNA"/>
</dbReference>
<name>A0A6I6NCC9_9ACTN</name>